<dbReference type="FunFam" id="1.10.238.10:FF:000009">
    <property type="entry name" value="Visinin-like protein 1"/>
    <property type="match status" value="1"/>
</dbReference>
<proteinExistence type="inferred from homology"/>
<dbReference type="Pfam" id="PF13833">
    <property type="entry name" value="EF-hand_8"/>
    <property type="match status" value="1"/>
</dbReference>
<keyword evidence="4" id="KW-0106">Calcium</keyword>
<dbReference type="GO" id="GO:0005509">
    <property type="term" value="F:calcium ion binding"/>
    <property type="evidence" value="ECO:0007669"/>
    <property type="project" value="InterPro"/>
</dbReference>
<dbReference type="Pfam" id="PF13499">
    <property type="entry name" value="EF-hand_7"/>
    <property type="match status" value="1"/>
</dbReference>
<feature type="domain" description="EF-hand" evidence="5">
    <location>
        <begin position="145"/>
        <end position="180"/>
    </location>
</feature>
<dbReference type="Gene3D" id="1.10.238.10">
    <property type="entry name" value="EF-hand"/>
    <property type="match status" value="1"/>
</dbReference>
<comment type="similarity">
    <text evidence="1">Belongs to the recoverin family.</text>
</comment>
<evidence type="ECO:0000256" key="2">
    <source>
        <dbReference type="ARBA" id="ARBA00022723"/>
    </source>
</evidence>
<dbReference type="SMART" id="SM00054">
    <property type="entry name" value="EFh"/>
    <property type="match status" value="3"/>
</dbReference>
<evidence type="ECO:0000256" key="1">
    <source>
        <dbReference type="ARBA" id="ARBA00006049"/>
    </source>
</evidence>
<dbReference type="PANTHER" id="PTHR23055">
    <property type="entry name" value="CALCIUM BINDING PROTEINS"/>
    <property type="match status" value="1"/>
</dbReference>
<evidence type="ECO:0000256" key="4">
    <source>
        <dbReference type="ARBA" id="ARBA00022837"/>
    </source>
</evidence>
<protein>
    <submittedName>
        <fullName evidence="6">Neuronal calcium sensor 2</fullName>
    </submittedName>
</protein>
<keyword evidence="3" id="KW-0677">Repeat</keyword>
<evidence type="ECO:0000256" key="3">
    <source>
        <dbReference type="ARBA" id="ARBA00022737"/>
    </source>
</evidence>
<reference evidence="6" key="1">
    <citation type="journal article" date="2012" name="Nature">
        <title>The oyster genome reveals stress adaptation and complexity of shell formation.</title>
        <authorList>
            <person name="Zhang G."/>
            <person name="Fang X."/>
            <person name="Guo X."/>
            <person name="Li L."/>
            <person name="Luo R."/>
            <person name="Xu F."/>
            <person name="Yang P."/>
            <person name="Zhang L."/>
            <person name="Wang X."/>
            <person name="Qi H."/>
            <person name="Xiong Z."/>
            <person name="Que H."/>
            <person name="Xie Y."/>
            <person name="Holland P.W."/>
            <person name="Paps J."/>
            <person name="Zhu Y."/>
            <person name="Wu F."/>
            <person name="Chen Y."/>
            <person name="Wang J."/>
            <person name="Peng C."/>
            <person name="Meng J."/>
            <person name="Yang L."/>
            <person name="Liu J."/>
            <person name="Wen B."/>
            <person name="Zhang N."/>
            <person name="Huang Z."/>
            <person name="Zhu Q."/>
            <person name="Feng Y."/>
            <person name="Mount A."/>
            <person name="Hedgecock D."/>
            <person name="Xu Z."/>
            <person name="Liu Y."/>
            <person name="Domazet-Loso T."/>
            <person name="Du Y."/>
            <person name="Sun X."/>
            <person name="Zhang S."/>
            <person name="Liu B."/>
            <person name="Cheng P."/>
            <person name="Jiang X."/>
            <person name="Li J."/>
            <person name="Fan D."/>
            <person name="Wang W."/>
            <person name="Fu W."/>
            <person name="Wang T."/>
            <person name="Wang B."/>
            <person name="Zhang J."/>
            <person name="Peng Z."/>
            <person name="Li Y."/>
            <person name="Li N."/>
            <person name="Wang J."/>
            <person name="Chen M."/>
            <person name="He Y."/>
            <person name="Tan F."/>
            <person name="Song X."/>
            <person name="Zheng Q."/>
            <person name="Huang R."/>
            <person name="Yang H."/>
            <person name="Du X."/>
            <person name="Chen L."/>
            <person name="Yang M."/>
            <person name="Gaffney P.M."/>
            <person name="Wang S."/>
            <person name="Luo L."/>
            <person name="She Z."/>
            <person name="Ming Y."/>
            <person name="Huang W."/>
            <person name="Zhang S."/>
            <person name="Huang B."/>
            <person name="Zhang Y."/>
            <person name="Qu T."/>
            <person name="Ni P."/>
            <person name="Miao G."/>
            <person name="Wang J."/>
            <person name="Wang Q."/>
            <person name="Steinberg C.E."/>
            <person name="Wang H."/>
            <person name="Li N."/>
            <person name="Qian L."/>
            <person name="Zhang G."/>
            <person name="Li Y."/>
            <person name="Yang H."/>
            <person name="Liu X."/>
            <person name="Wang J."/>
            <person name="Yin Y."/>
            <person name="Wang J."/>
        </authorList>
    </citation>
    <scope>NUCLEOTIDE SEQUENCE [LARGE SCALE GENOMIC DNA]</scope>
    <source>
        <strain evidence="6">05x7-T-G4-1.051#20</strain>
    </source>
</reference>
<dbReference type="EMBL" id="JH816358">
    <property type="protein sequence ID" value="EKC19032.1"/>
    <property type="molecule type" value="Genomic_DNA"/>
</dbReference>
<sequence>MGNKSSSKKLPKEDLEFLCSNTKFTKAEIKDWYRGFMRDCPDGLLSKAKFLEVYSTFFPTGNPDKFCNHVFRSFDGDNSGKIDFKEFLLAINITSGGDPKSKLNWAFTMYDIDGNGTIEKDEMVEIIGAIYNMLGSALCGQGEDTPEKRTEKIFEKMDSNGDGHLTKQEFIEGCMKDQIVRLSSDTIKARYVPSSVSEQKTMIETCTRKSFSGCWTGCRKRGSDGDKKGSSKDTVFCCENPDKRTSSDIIELEPIPKVTRIQEKPRRSGGIGTHKLASNTGTISTKLAQQFRGEEDNEDYPWTKYYRPDPELARKYLEEKAAMSTQQRNAGDAPREVASPSAPTLYPRVPMMDE</sequence>
<evidence type="ECO:0000313" key="6">
    <source>
        <dbReference type="EMBL" id="EKC19032.1"/>
    </source>
</evidence>
<dbReference type="InParanoid" id="K1P618"/>
<gene>
    <name evidence="6" type="ORF">CGI_10009976</name>
</gene>
<dbReference type="HOGENOM" id="CLU_783581_0_0_1"/>
<evidence type="ECO:0000259" key="5">
    <source>
        <dbReference type="PROSITE" id="PS50222"/>
    </source>
</evidence>
<feature type="domain" description="EF-hand" evidence="5">
    <location>
        <begin position="62"/>
        <end position="97"/>
    </location>
</feature>
<dbReference type="InterPro" id="IPR002048">
    <property type="entry name" value="EF_hand_dom"/>
</dbReference>
<name>K1P618_MAGGI</name>
<dbReference type="SUPFAM" id="SSF47473">
    <property type="entry name" value="EF-hand"/>
    <property type="match status" value="1"/>
</dbReference>
<dbReference type="PROSITE" id="PS50222">
    <property type="entry name" value="EF_HAND_2"/>
    <property type="match status" value="3"/>
</dbReference>
<feature type="domain" description="EF-hand" evidence="5">
    <location>
        <begin position="98"/>
        <end position="133"/>
    </location>
</feature>
<dbReference type="PANTHER" id="PTHR23055:SF69">
    <property type="entry name" value="NEURONAL CALCIUM SENSOR 2"/>
    <property type="match status" value="1"/>
</dbReference>
<dbReference type="PROSITE" id="PS00018">
    <property type="entry name" value="EF_HAND_1"/>
    <property type="match status" value="3"/>
</dbReference>
<dbReference type="AlphaFoldDB" id="K1P618"/>
<accession>K1P618</accession>
<dbReference type="InterPro" id="IPR018247">
    <property type="entry name" value="EF_Hand_1_Ca_BS"/>
</dbReference>
<dbReference type="InterPro" id="IPR028846">
    <property type="entry name" value="Recoverin"/>
</dbReference>
<dbReference type="PRINTS" id="PR00450">
    <property type="entry name" value="RECOVERIN"/>
</dbReference>
<organism evidence="6">
    <name type="scientific">Magallana gigas</name>
    <name type="common">Pacific oyster</name>
    <name type="synonym">Crassostrea gigas</name>
    <dbReference type="NCBI Taxonomy" id="29159"/>
    <lineage>
        <taxon>Eukaryota</taxon>
        <taxon>Metazoa</taxon>
        <taxon>Spiralia</taxon>
        <taxon>Lophotrochozoa</taxon>
        <taxon>Mollusca</taxon>
        <taxon>Bivalvia</taxon>
        <taxon>Autobranchia</taxon>
        <taxon>Pteriomorphia</taxon>
        <taxon>Ostreida</taxon>
        <taxon>Ostreoidea</taxon>
        <taxon>Ostreidae</taxon>
        <taxon>Magallana</taxon>
    </lineage>
</organism>
<keyword evidence="2" id="KW-0479">Metal-binding</keyword>
<dbReference type="InterPro" id="IPR011992">
    <property type="entry name" value="EF-hand-dom_pair"/>
</dbReference>
<dbReference type="CDD" id="cd00051">
    <property type="entry name" value="EFh"/>
    <property type="match status" value="2"/>
</dbReference>